<dbReference type="PROSITE" id="PS00221">
    <property type="entry name" value="MIP"/>
    <property type="match status" value="1"/>
</dbReference>
<dbReference type="WBParaSite" id="TCONS_00002336.p1">
    <property type="protein sequence ID" value="TCONS_00002336.p1"/>
    <property type="gene ID" value="XLOC_002197"/>
</dbReference>
<dbReference type="InterPro" id="IPR022357">
    <property type="entry name" value="MIP_CS"/>
</dbReference>
<evidence type="ECO:0000256" key="2">
    <source>
        <dbReference type="ARBA" id="ARBA00006175"/>
    </source>
</evidence>
<evidence type="ECO:0000256" key="3">
    <source>
        <dbReference type="ARBA" id="ARBA00022448"/>
    </source>
</evidence>
<organism evidence="12">
    <name type="scientific">Strongyloides stercoralis</name>
    <name type="common">Threadworm</name>
    <dbReference type="NCBI Taxonomy" id="6248"/>
    <lineage>
        <taxon>Eukaryota</taxon>
        <taxon>Metazoa</taxon>
        <taxon>Ecdysozoa</taxon>
        <taxon>Nematoda</taxon>
        <taxon>Chromadorea</taxon>
        <taxon>Rhabditida</taxon>
        <taxon>Tylenchina</taxon>
        <taxon>Panagrolaimomorpha</taxon>
        <taxon>Strongyloidoidea</taxon>
        <taxon>Strongyloididae</taxon>
        <taxon>Strongyloides</taxon>
    </lineage>
</organism>
<feature type="compositionally biased region" description="Polar residues" evidence="9">
    <location>
        <begin position="352"/>
        <end position="362"/>
    </location>
</feature>
<dbReference type="NCBIfam" id="TIGR00861">
    <property type="entry name" value="MIP"/>
    <property type="match status" value="1"/>
</dbReference>
<feature type="transmembrane region" description="Helical" evidence="10">
    <location>
        <begin position="277"/>
        <end position="297"/>
    </location>
</feature>
<protein>
    <submittedName>
        <fullName evidence="12 13">Aquaporin</fullName>
    </submittedName>
</protein>
<dbReference type="InterPro" id="IPR000425">
    <property type="entry name" value="MIP"/>
</dbReference>
<dbReference type="AlphaFoldDB" id="A0A0K0EQ91"/>
<comment type="function">
    <text evidence="7">Aquaglyceroporin that may modulate the water content and osmolytes during anhydrobiosis.</text>
</comment>
<keyword evidence="5 10" id="KW-1133">Transmembrane helix</keyword>
<dbReference type="GO" id="GO:0015250">
    <property type="term" value="F:water channel activity"/>
    <property type="evidence" value="ECO:0007669"/>
    <property type="project" value="TreeGrafter"/>
</dbReference>
<keyword evidence="3 8" id="KW-0813">Transport</keyword>
<feature type="compositionally biased region" description="Basic and acidic residues" evidence="9">
    <location>
        <begin position="364"/>
        <end position="373"/>
    </location>
</feature>
<dbReference type="PRINTS" id="PR00783">
    <property type="entry name" value="MINTRINSICP"/>
</dbReference>
<dbReference type="PANTHER" id="PTHR43829:SF27">
    <property type="entry name" value="AQUAPORIN-3"/>
    <property type="match status" value="1"/>
</dbReference>
<dbReference type="STRING" id="6248.A0A0K0EQ91"/>
<feature type="transmembrane region" description="Helical" evidence="10">
    <location>
        <begin position="132"/>
        <end position="159"/>
    </location>
</feature>
<dbReference type="GO" id="GO:0016323">
    <property type="term" value="C:basolateral plasma membrane"/>
    <property type="evidence" value="ECO:0007669"/>
    <property type="project" value="TreeGrafter"/>
</dbReference>
<accession>A0A0K0EQ91</accession>
<feature type="transmembrane region" description="Helical" evidence="10">
    <location>
        <begin position="57"/>
        <end position="77"/>
    </location>
</feature>
<feature type="region of interest" description="Disordered" evidence="9">
    <location>
        <begin position="344"/>
        <end position="373"/>
    </location>
</feature>
<dbReference type="GO" id="GO:0015254">
    <property type="term" value="F:glycerol channel activity"/>
    <property type="evidence" value="ECO:0007669"/>
    <property type="project" value="TreeGrafter"/>
</dbReference>
<evidence type="ECO:0000256" key="7">
    <source>
        <dbReference type="ARBA" id="ARBA00045280"/>
    </source>
</evidence>
<evidence type="ECO:0000256" key="8">
    <source>
        <dbReference type="RuleBase" id="RU000477"/>
    </source>
</evidence>
<evidence type="ECO:0000256" key="9">
    <source>
        <dbReference type="SAM" id="MobiDB-lite"/>
    </source>
</evidence>
<dbReference type="CDD" id="cd00333">
    <property type="entry name" value="MIP"/>
    <property type="match status" value="1"/>
</dbReference>
<dbReference type="SUPFAM" id="SSF81338">
    <property type="entry name" value="Aquaporin-like"/>
    <property type="match status" value="1"/>
</dbReference>
<keyword evidence="11" id="KW-1185">Reference proteome</keyword>
<reference evidence="12" key="1">
    <citation type="submission" date="2015-08" db="UniProtKB">
        <authorList>
            <consortium name="WormBaseParasite"/>
        </authorList>
    </citation>
    <scope>IDENTIFICATION</scope>
</reference>
<dbReference type="Pfam" id="PF00230">
    <property type="entry name" value="MIP"/>
    <property type="match status" value="1"/>
</dbReference>
<evidence type="ECO:0000256" key="10">
    <source>
        <dbReference type="SAM" id="Phobius"/>
    </source>
</evidence>
<dbReference type="InterPro" id="IPR050363">
    <property type="entry name" value="MIP/Aquaporin"/>
</dbReference>
<proteinExistence type="inferred from homology"/>
<dbReference type="Gene3D" id="1.20.1080.10">
    <property type="entry name" value="Glycerol uptake facilitator protein"/>
    <property type="match status" value="1"/>
</dbReference>
<feature type="transmembrane region" description="Helical" evidence="10">
    <location>
        <begin position="223"/>
        <end position="243"/>
    </location>
</feature>
<dbReference type="Proteomes" id="UP000035681">
    <property type="component" value="Unplaced"/>
</dbReference>
<evidence type="ECO:0000256" key="5">
    <source>
        <dbReference type="ARBA" id="ARBA00022989"/>
    </source>
</evidence>
<keyword evidence="4 8" id="KW-0812">Transmembrane</keyword>
<evidence type="ECO:0000256" key="1">
    <source>
        <dbReference type="ARBA" id="ARBA00004141"/>
    </source>
</evidence>
<evidence type="ECO:0000256" key="6">
    <source>
        <dbReference type="ARBA" id="ARBA00023136"/>
    </source>
</evidence>
<comment type="similarity">
    <text evidence="2 8">Belongs to the MIP/aquaporin (TC 1.A.8) family.</text>
</comment>
<evidence type="ECO:0000313" key="12">
    <source>
        <dbReference type="WBParaSite" id="SSTP_0001162000.1"/>
    </source>
</evidence>
<comment type="subcellular location">
    <subcellularLocation>
        <location evidence="1">Membrane</location>
        <topology evidence="1">Multi-pass membrane protein</topology>
    </subcellularLocation>
</comment>
<sequence length="373" mass="41893">MPSLLKEDNVSLNNQLTEDMATTSSEISQPTVVNVIQKPSVNIIDRIRYKIGLRNELYRNLIVECFCTGFLCFGGFASNCQHVLSYSQKNNYLAVAIGWALSLMFAVYMSFRTSGGHLNPAVSLFQLTMGNINPLTFILYTIAQTIGAFFGALFAYILYIDAIDNYDGGNRFVTGPRATAGIFATYPQHYLSIFGGIFDQVLGTAVLCFLIGTITDKRNRIHYTFQPVLISLVLLFIGLTLGMNSGYAINPARDIGPRIFTLIAGYGWRVFSYRNYAWFWIPILGPLLGGVIGAWMYQLIIGIHLPDNTFEDVDLYRSTHPDNQPIITNTYEVKPVDARNVNPNGMQKGYPYTNTSTDQSYYTERPHQSREFV</sequence>
<dbReference type="WBParaSite" id="SSTP_0001162000.1">
    <property type="protein sequence ID" value="SSTP_0001162000.1"/>
    <property type="gene ID" value="SSTP_0001162000"/>
</dbReference>
<evidence type="ECO:0000313" key="13">
    <source>
        <dbReference type="WBParaSite" id="TCONS_00002336.p1"/>
    </source>
</evidence>
<dbReference type="PANTHER" id="PTHR43829">
    <property type="entry name" value="AQUAPORIN OR AQUAGLYCEROPORIN RELATED"/>
    <property type="match status" value="1"/>
</dbReference>
<name>A0A0K0EQ91_STRER</name>
<evidence type="ECO:0000313" key="11">
    <source>
        <dbReference type="Proteomes" id="UP000035681"/>
    </source>
</evidence>
<evidence type="ECO:0000256" key="4">
    <source>
        <dbReference type="ARBA" id="ARBA00022692"/>
    </source>
</evidence>
<feature type="transmembrane region" description="Helical" evidence="10">
    <location>
        <begin position="190"/>
        <end position="211"/>
    </location>
</feature>
<dbReference type="InterPro" id="IPR023271">
    <property type="entry name" value="Aquaporin-like"/>
</dbReference>
<feature type="transmembrane region" description="Helical" evidence="10">
    <location>
        <begin position="92"/>
        <end position="111"/>
    </location>
</feature>
<keyword evidence="6 10" id="KW-0472">Membrane</keyword>